<keyword evidence="10 13" id="KW-0067">ATP-binding</keyword>
<dbReference type="SMART" id="SM00248">
    <property type="entry name" value="ANK"/>
    <property type="match status" value="11"/>
</dbReference>
<reference evidence="15 16" key="1">
    <citation type="submission" date="2016-02" db="EMBL/GenBank/DDBJ databases">
        <title>Genome analysis of coral dinoflagellate symbionts highlights evolutionary adaptations to a symbiotic lifestyle.</title>
        <authorList>
            <person name="Aranda M."/>
            <person name="Li Y."/>
            <person name="Liew Y.J."/>
            <person name="Baumgarten S."/>
            <person name="Simakov O."/>
            <person name="Wilson M."/>
            <person name="Piel J."/>
            <person name="Ashoor H."/>
            <person name="Bougouffa S."/>
            <person name="Bajic V.B."/>
            <person name="Ryu T."/>
            <person name="Ravasi T."/>
            <person name="Bayer T."/>
            <person name="Micklem G."/>
            <person name="Kim H."/>
            <person name="Bhak J."/>
            <person name="Lajeunesse T.C."/>
            <person name="Voolstra C.R."/>
        </authorList>
    </citation>
    <scope>NUCLEOTIDE SEQUENCE [LARGE SCALE GENOMIC DNA]</scope>
    <source>
        <strain evidence="15 16">CCMP2467</strain>
    </source>
</reference>
<evidence type="ECO:0000256" key="1">
    <source>
        <dbReference type="ARBA" id="ARBA00007261"/>
    </source>
</evidence>
<dbReference type="InterPro" id="IPR027417">
    <property type="entry name" value="P-loop_NTPase"/>
</dbReference>
<feature type="repeat" description="ANK" evidence="12">
    <location>
        <begin position="817"/>
        <end position="849"/>
    </location>
</feature>
<keyword evidence="5" id="KW-0479">Metal-binding</keyword>
<comment type="similarity">
    <text evidence="1">Belongs to the peptidase M16 family.</text>
</comment>
<dbReference type="Pfam" id="PF07065">
    <property type="entry name" value="D123"/>
    <property type="match status" value="1"/>
</dbReference>
<dbReference type="InterPro" id="IPR032632">
    <property type="entry name" value="Peptidase_M16_M"/>
</dbReference>
<feature type="repeat" description="ANK" evidence="12">
    <location>
        <begin position="581"/>
        <end position="613"/>
    </location>
</feature>
<proteinExistence type="inferred from homology"/>
<evidence type="ECO:0000256" key="13">
    <source>
        <dbReference type="PROSITE-ProRule" id="PRU10141"/>
    </source>
</evidence>
<keyword evidence="11" id="KW-0482">Metalloprotease</keyword>
<evidence type="ECO:0000256" key="3">
    <source>
        <dbReference type="ARBA" id="ARBA00022670"/>
    </source>
</evidence>
<dbReference type="Pfam" id="PF00675">
    <property type="entry name" value="Peptidase_M16"/>
    <property type="match status" value="1"/>
</dbReference>
<keyword evidence="12" id="KW-0040">ANK repeat</keyword>
<dbReference type="Pfam" id="PF22456">
    <property type="entry name" value="PqqF-like_C_4"/>
    <property type="match status" value="1"/>
</dbReference>
<evidence type="ECO:0000256" key="12">
    <source>
        <dbReference type="PROSITE-ProRule" id="PRU00023"/>
    </source>
</evidence>
<evidence type="ECO:0000256" key="4">
    <source>
        <dbReference type="ARBA" id="ARBA00022679"/>
    </source>
</evidence>
<keyword evidence="3" id="KW-0645">Protease</keyword>
<dbReference type="Pfam" id="PF12796">
    <property type="entry name" value="Ank_2"/>
    <property type="match status" value="3"/>
</dbReference>
<dbReference type="OrthoDB" id="952271at2759"/>
<dbReference type="GO" id="GO:0043171">
    <property type="term" value="P:peptide catabolic process"/>
    <property type="evidence" value="ECO:0007669"/>
    <property type="project" value="TreeGrafter"/>
</dbReference>
<dbReference type="PRINTS" id="PR01415">
    <property type="entry name" value="ANKYRIN"/>
</dbReference>
<dbReference type="PANTHER" id="PTHR43690:SF18">
    <property type="entry name" value="INSULIN-DEGRADING ENZYME-RELATED"/>
    <property type="match status" value="1"/>
</dbReference>
<keyword evidence="16" id="KW-1185">Reference proteome</keyword>
<dbReference type="InterPro" id="IPR050626">
    <property type="entry name" value="Peptidase_M16"/>
</dbReference>
<dbReference type="Gene3D" id="3.40.50.300">
    <property type="entry name" value="P-loop containing nucleotide triphosphate hydrolases"/>
    <property type="match status" value="1"/>
</dbReference>
<dbReference type="Pfam" id="PF16187">
    <property type="entry name" value="Peptidase_M16_M"/>
    <property type="match status" value="1"/>
</dbReference>
<protein>
    <submittedName>
        <fullName evidence="15">Insulin-degrading enzyme</fullName>
    </submittedName>
</protein>
<evidence type="ECO:0000313" key="16">
    <source>
        <dbReference type="Proteomes" id="UP000186817"/>
    </source>
</evidence>
<feature type="repeat" description="ANK" evidence="12">
    <location>
        <begin position="883"/>
        <end position="915"/>
    </location>
</feature>
<dbReference type="InterPro" id="IPR017441">
    <property type="entry name" value="Protein_kinase_ATP_BS"/>
</dbReference>
<feature type="repeat" description="ANK" evidence="12">
    <location>
        <begin position="916"/>
        <end position="948"/>
    </location>
</feature>
<dbReference type="GO" id="GO:0046872">
    <property type="term" value="F:metal ion binding"/>
    <property type="evidence" value="ECO:0007669"/>
    <property type="project" value="UniProtKB-KW"/>
</dbReference>
<dbReference type="PROSITE" id="PS00108">
    <property type="entry name" value="PROTEIN_KINASE_ST"/>
    <property type="match status" value="1"/>
</dbReference>
<dbReference type="InterPro" id="IPR054734">
    <property type="entry name" value="PqqF-like_C_4"/>
</dbReference>
<keyword evidence="6 13" id="KW-0547">Nucleotide-binding</keyword>
<feature type="repeat" description="ANK" evidence="12">
    <location>
        <begin position="685"/>
        <end position="717"/>
    </location>
</feature>
<organism evidence="15 16">
    <name type="scientific">Symbiodinium microadriaticum</name>
    <name type="common">Dinoflagellate</name>
    <name type="synonym">Zooxanthella microadriatica</name>
    <dbReference type="NCBI Taxonomy" id="2951"/>
    <lineage>
        <taxon>Eukaryota</taxon>
        <taxon>Sar</taxon>
        <taxon>Alveolata</taxon>
        <taxon>Dinophyceae</taxon>
        <taxon>Suessiales</taxon>
        <taxon>Symbiodiniaceae</taxon>
        <taxon>Symbiodinium</taxon>
    </lineage>
</organism>
<evidence type="ECO:0000256" key="8">
    <source>
        <dbReference type="ARBA" id="ARBA00022801"/>
    </source>
</evidence>
<evidence type="ECO:0000259" key="14">
    <source>
        <dbReference type="PROSITE" id="PS50011"/>
    </source>
</evidence>
<dbReference type="PROSITE" id="PS50088">
    <property type="entry name" value="ANK_REPEAT"/>
    <property type="match status" value="11"/>
</dbReference>
<feature type="repeat" description="ANK" evidence="12">
    <location>
        <begin position="850"/>
        <end position="882"/>
    </location>
</feature>
<evidence type="ECO:0000256" key="5">
    <source>
        <dbReference type="ARBA" id="ARBA00022723"/>
    </source>
</evidence>
<dbReference type="SUPFAM" id="SSF63411">
    <property type="entry name" value="LuxS/MPP-like metallohydrolase"/>
    <property type="match status" value="4"/>
</dbReference>
<dbReference type="PROSITE" id="PS50011">
    <property type="entry name" value="PROTEIN_KINASE_DOM"/>
    <property type="match status" value="1"/>
</dbReference>
<dbReference type="InterPro" id="IPR002110">
    <property type="entry name" value="Ankyrin_rpt"/>
</dbReference>
<dbReference type="GO" id="GO:0004222">
    <property type="term" value="F:metalloendopeptidase activity"/>
    <property type="evidence" value="ECO:0007669"/>
    <property type="project" value="InterPro"/>
</dbReference>
<dbReference type="InterPro" id="IPR011765">
    <property type="entry name" value="Pept_M16_N"/>
</dbReference>
<dbReference type="GO" id="GO:0051603">
    <property type="term" value="P:proteolysis involved in protein catabolic process"/>
    <property type="evidence" value="ECO:0007669"/>
    <property type="project" value="TreeGrafter"/>
</dbReference>
<dbReference type="Gene3D" id="1.25.40.20">
    <property type="entry name" value="Ankyrin repeat-containing domain"/>
    <property type="match status" value="5"/>
</dbReference>
<feature type="repeat" description="ANK" evidence="12">
    <location>
        <begin position="751"/>
        <end position="783"/>
    </location>
</feature>
<keyword evidence="7" id="KW-0418">Kinase</keyword>
<dbReference type="GO" id="GO:0005829">
    <property type="term" value="C:cytosol"/>
    <property type="evidence" value="ECO:0007669"/>
    <property type="project" value="TreeGrafter"/>
</dbReference>
<feature type="domain" description="Protein kinase" evidence="14">
    <location>
        <begin position="1367"/>
        <end position="1625"/>
    </location>
</feature>
<dbReference type="Gene3D" id="3.30.200.20">
    <property type="entry name" value="Phosphorylase Kinase, domain 1"/>
    <property type="match status" value="1"/>
</dbReference>
<keyword evidence="4" id="KW-0808">Transferase</keyword>
<dbReference type="GO" id="GO:0005524">
    <property type="term" value="F:ATP binding"/>
    <property type="evidence" value="ECO:0007669"/>
    <property type="project" value="UniProtKB-UniRule"/>
</dbReference>
<dbReference type="SUPFAM" id="SSF48403">
    <property type="entry name" value="Ankyrin repeat"/>
    <property type="match status" value="1"/>
</dbReference>
<dbReference type="SMART" id="SM00220">
    <property type="entry name" value="S_TKc"/>
    <property type="match status" value="1"/>
</dbReference>
<evidence type="ECO:0000256" key="6">
    <source>
        <dbReference type="ARBA" id="ARBA00022741"/>
    </source>
</evidence>
<dbReference type="PROSITE" id="PS00143">
    <property type="entry name" value="INSULINASE"/>
    <property type="match status" value="1"/>
</dbReference>
<dbReference type="GO" id="GO:0005739">
    <property type="term" value="C:mitochondrion"/>
    <property type="evidence" value="ECO:0007669"/>
    <property type="project" value="TreeGrafter"/>
</dbReference>
<feature type="binding site" evidence="13">
    <location>
        <position position="1395"/>
    </location>
    <ligand>
        <name>ATP</name>
        <dbReference type="ChEBI" id="CHEBI:30616"/>
    </ligand>
</feature>
<evidence type="ECO:0000256" key="9">
    <source>
        <dbReference type="ARBA" id="ARBA00022833"/>
    </source>
</evidence>
<feature type="repeat" description="ANK" evidence="12">
    <location>
        <begin position="647"/>
        <end position="684"/>
    </location>
</feature>
<accession>A0A1Q9EB23</accession>
<dbReference type="GO" id="GO:0004674">
    <property type="term" value="F:protein serine/threonine kinase activity"/>
    <property type="evidence" value="ECO:0007669"/>
    <property type="project" value="UniProtKB-KW"/>
</dbReference>
<feature type="repeat" description="ANK" evidence="12">
    <location>
        <begin position="718"/>
        <end position="750"/>
    </location>
</feature>
<dbReference type="InterPro" id="IPR009772">
    <property type="entry name" value="CDC123"/>
</dbReference>
<keyword evidence="9" id="KW-0862">Zinc</keyword>
<dbReference type="InterPro" id="IPR007863">
    <property type="entry name" value="Peptidase_M16_C"/>
</dbReference>
<dbReference type="InterPro" id="IPR036770">
    <property type="entry name" value="Ankyrin_rpt-contain_sf"/>
</dbReference>
<dbReference type="PROSITE" id="PS50297">
    <property type="entry name" value="ANK_REP_REGION"/>
    <property type="match status" value="11"/>
</dbReference>
<dbReference type="Pfam" id="PF13245">
    <property type="entry name" value="AAA_19"/>
    <property type="match status" value="1"/>
</dbReference>
<evidence type="ECO:0000256" key="2">
    <source>
        <dbReference type="ARBA" id="ARBA00022527"/>
    </source>
</evidence>
<dbReference type="InterPro" id="IPR000719">
    <property type="entry name" value="Prot_kinase_dom"/>
</dbReference>
<name>A0A1Q9EB23_SYMMI</name>
<keyword evidence="2" id="KW-0723">Serine/threonine-protein kinase</keyword>
<dbReference type="Proteomes" id="UP000186817">
    <property type="component" value="Unassembled WGS sequence"/>
</dbReference>
<dbReference type="CDD" id="cd05123">
    <property type="entry name" value="STKc_AGC"/>
    <property type="match status" value="1"/>
</dbReference>
<gene>
    <name evidence="15" type="primary">Ide</name>
    <name evidence="15" type="ORF">AK812_SmicGene12236</name>
</gene>
<dbReference type="SUPFAM" id="SSF52540">
    <property type="entry name" value="P-loop containing nucleoside triphosphate hydrolases"/>
    <property type="match status" value="1"/>
</dbReference>
<dbReference type="Pfam" id="PF05193">
    <property type="entry name" value="Peptidase_M16_C"/>
    <property type="match status" value="1"/>
</dbReference>
<dbReference type="Gene3D" id="1.10.510.10">
    <property type="entry name" value="Transferase(Phosphotransferase) domain 1"/>
    <property type="match status" value="1"/>
</dbReference>
<feature type="repeat" description="ANK" evidence="12">
    <location>
        <begin position="614"/>
        <end position="646"/>
    </location>
</feature>
<dbReference type="SUPFAM" id="SSF56112">
    <property type="entry name" value="Protein kinase-like (PK-like)"/>
    <property type="match status" value="1"/>
</dbReference>
<evidence type="ECO:0000256" key="7">
    <source>
        <dbReference type="ARBA" id="ARBA00022777"/>
    </source>
</evidence>
<dbReference type="Pfam" id="PF00023">
    <property type="entry name" value="Ank"/>
    <property type="match status" value="3"/>
</dbReference>
<dbReference type="Gene3D" id="3.30.830.10">
    <property type="entry name" value="Metalloenzyme, LuxS/M16 peptidase-like"/>
    <property type="match status" value="5"/>
</dbReference>
<feature type="repeat" description="ANK" evidence="12">
    <location>
        <begin position="784"/>
        <end position="816"/>
    </location>
</feature>
<dbReference type="Pfam" id="PF00069">
    <property type="entry name" value="Pkinase"/>
    <property type="match status" value="1"/>
</dbReference>
<keyword evidence="8" id="KW-0378">Hydrolase</keyword>
<evidence type="ECO:0000313" key="15">
    <source>
        <dbReference type="EMBL" id="OLQ04644.1"/>
    </source>
</evidence>
<dbReference type="InterPro" id="IPR008271">
    <property type="entry name" value="Ser/Thr_kinase_AS"/>
</dbReference>
<evidence type="ECO:0000256" key="10">
    <source>
        <dbReference type="ARBA" id="ARBA00022840"/>
    </source>
</evidence>
<evidence type="ECO:0000256" key="11">
    <source>
        <dbReference type="ARBA" id="ARBA00023049"/>
    </source>
</evidence>
<sequence length="2524" mass="276406">MNVPHRDVSQLVPPSAWQIDPEHRFYGSACQVVPKKWAEDQWIEKFLQVNGHRSDYIASQVASLQPLRWLLELQAQGLAPQTQRPLFARAGLPTPSAEQQIFITRVLNQVENRVEELTLPEKPVIYPLTGGPGTGKTLCVDHIIDSALQLEARVLVLAPTGKLATRLLGRPGIVSMTIAKLLVEASVESVERKRYARQLERRTGSAALERRTQRCWTQRVEVCRRLLLGVDRLQSKASTRSYVLVVGHDACLCATRKDCIVGSAILLPKVVNVVMMTLSLCCACDDEDDQDEDDMCHYVSLWQLLVLTTAMQFTILSLIVLMVLLEKRCPCDDVAIAGGLGVDVDALLSLLLLQPTLTAKKRTFLDHSTIALSPQNADTGSFGDAVPAQKKPWRSGEGLHLPTDGLGLFTAGLSLRAAKGAACKAANTGSFVFDTWFESVKAVTFRSESVPLEAEDIEALALKLDAAMASFQGWATQLLSGEEVASMPLEELSDVKALKQQLHRLHCLPARFSQRLSLCGNLLDDTAKLDSPMELELVLLPYAATSETQVDEFTTASAAGSVSQVEALLQKPLHPDVVDVRGRSPLGMACWRGKLKVARVLLEAGADKNFANNRGNTALILASGRGYLEVARLLLNAGADKNLANNDGVTALMAASRKGRSQRGCIEVVSLLLEASADKDSADNEGKSAIMHASHEGRTSVVRLLLEAGADKNSVDRRGSTALMAAAVGGHAKLLCLLLEAAADRDLSDSDGVTALMGASRLGHTKVVHLLLDAGADQNLADNGGTTALKIACQHGHVEVVQLLLEADAEKNFDHNHSHAALLAASAAGHVEVVRLLVEAGADKNFATHDGVTALILASERGYVEVVRLLVKAGADKHFANNDGVTALMAASKRSRVEVVGLLLEAGTEKNTADNLGFTALMMASLKGHAEVVRLLLEANSDKSSAQNDIADVLRVASSNKKVREAVVQFTLKDAVMDNLEHLGDKPQEEVRKSLPGSVGDDAIRAIAAIRLMISLTKEELCHTTFEDFWMSRLLPETELRGFVFRGNLTALSQYHCTTVPMFLERGQDIAKEVNDFFTAQVSPKLGDIQSFVADFAFLEGGGLCLIELNPFGPQTGALLFDWQRDAVTLAGTGSEVPEFRCQAARKDMFAACEMLGFFQKRPRIPGLRQLQRSLLRTSSLLLLEQLRSLPASAATSAIFQGDIRKSPTDQRQYRALSLANGLRVLLVSDATTYAWHWVSDLTFLSCSSALAGALGGTPSTSLALASVSLDPTLSCFIFGSLATFSAFWFNATLPEQRTAEEPANLADTGDLAVREDVHVGQECCDSVGGTGNAIHSDTIGPDRHAAGSPVRTRSILTGQSLSPQSFRAISLLGRGSWGIVSLMQHQAGPTYAVKHIDLSKLKPKKQAKITRERDIHLQLESPFFIRLFGTFLHEGSIYFVMEPGMCDLWMVYNRHKEFFCSQIHARFYAASVVCAFQYLHNKGIIYRDLKPENLVLDEHGCLKVCDLGFAKHVGATEKTYTFCGSLEYLAPEIINKTGHSRAVDWWALGVLIFELMAGHPCFGTEEPEAVIYARVLKGVQPQLFPPFMSTACRDVILALCAQDPAQRLPMHPGGLDMLKSLAWFEATASAAALSVHAGFYLDPPDLPGLAHLCEHMLFLGTKDYPEENSFRLFLSDKGGSLNAFTREQETTYFFDVSPASLCDSLRRFGSFFTSPLFTESSLDREVMAIEAEDAKNRQSDSFRFNQLAKLFAAEGHPQKKFGAGNRRTLEAPARDGRARTALLEYFQQYYDAGLMALCVLGRESLGELQQVVEQSFGRVRGAGLRASPSLTWRGVEPFPPPTRSGAAAVWVEVVPVAERRTISVSWPFLFRSEDEKQAWIHCKPFSVLSFLLGHEGPTSLLSRWRRRGWATGVLAGAVREDDNFVLLRIGVDVTQDGLSRRDEIIEGIYGVLRQLERDGIPPYLLDESSTMSEIRFRFQVASAISFVESIQRGYEPANYVFLGRKSSCGPALPLPLAGAAPLSQQLAAVLAQLRPERASLYANSKDFEAILNKQVLLGSARGRRDGFGEVAAYHAKFSRVPEFEAGGWRWGRRADGRVGGGRYGTRYGFAPVSDSTVQRWENPGAVPGYAVPPPNPYIPRDFSPRNPQVPLAERAEAAAEPPRVLQDDERWQIFYKGDRCFGVPKAVVLIFLGMSDDTVDEDAVPSRLWLLALTDYLSEMFYDASYAGFQFQVSNEIDGLSIQFAGFSDKLVLLVEKVLSTLQDFQGPSDQDFAEVLDRVRREQKSFDAQPSYQYAAYSARIATHNPDYSIEFLRRQTAKASAAAARNFGGRLRRRSALYGQALLQGNVGPADAAEIQRVLNAMPFEPLPRARRTRVGVVKPPRKGALLARSNPNPSETNRAIWVTFSTGPEAKVVVMTELLQQILADPFYNEIRTKQQLGYVVLAQADRDGLSARLSLAVQSSSREPSELLEAVEAFLVQFKRTLEELPAKEFSAFKIALVEQIVKPDERLGALTKADAPVT</sequence>
<dbReference type="EMBL" id="LSRX01000204">
    <property type="protein sequence ID" value="OLQ04644.1"/>
    <property type="molecule type" value="Genomic_DNA"/>
</dbReference>
<dbReference type="InterPro" id="IPR011009">
    <property type="entry name" value="Kinase-like_dom_sf"/>
</dbReference>
<dbReference type="InterPro" id="IPR001431">
    <property type="entry name" value="Pept_M16_Zn_BS"/>
</dbReference>
<dbReference type="PROSITE" id="PS00107">
    <property type="entry name" value="PROTEIN_KINASE_ATP"/>
    <property type="match status" value="1"/>
</dbReference>
<dbReference type="InterPro" id="IPR011249">
    <property type="entry name" value="Metalloenz_LuxS/M16"/>
</dbReference>
<dbReference type="PANTHER" id="PTHR43690">
    <property type="entry name" value="NARDILYSIN"/>
    <property type="match status" value="1"/>
</dbReference>
<comment type="caution">
    <text evidence="15">The sequence shown here is derived from an EMBL/GenBank/DDBJ whole genome shotgun (WGS) entry which is preliminary data.</text>
</comment>
<dbReference type="InterPro" id="IPR045270">
    <property type="entry name" value="STKc_AGC"/>
</dbReference>